<feature type="compositionally biased region" description="Low complexity" evidence="2">
    <location>
        <begin position="680"/>
        <end position="720"/>
    </location>
</feature>
<feature type="region of interest" description="Disordered" evidence="2">
    <location>
        <begin position="1192"/>
        <end position="1255"/>
    </location>
</feature>
<feature type="compositionally biased region" description="Low complexity" evidence="2">
    <location>
        <begin position="628"/>
        <end position="648"/>
    </location>
</feature>
<feature type="compositionally biased region" description="Polar residues" evidence="2">
    <location>
        <begin position="837"/>
        <end position="849"/>
    </location>
</feature>
<comment type="caution">
    <text evidence="3">The sequence shown here is derived from an EMBL/GenBank/DDBJ whole genome shotgun (WGS) entry which is preliminary data.</text>
</comment>
<feature type="region of interest" description="Disordered" evidence="2">
    <location>
        <begin position="222"/>
        <end position="547"/>
    </location>
</feature>
<feature type="compositionally biased region" description="Polar residues" evidence="2">
    <location>
        <begin position="47"/>
        <end position="69"/>
    </location>
</feature>
<feature type="compositionally biased region" description="Basic and acidic residues" evidence="2">
    <location>
        <begin position="612"/>
        <end position="627"/>
    </location>
</feature>
<proteinExistence type="predicted"/>
<evidence type="ECO:0000313" key="3">
    <source>
        <dbReference type="EMBL" id="RVD86587.1"/>
    </source>
</evidence>
<feature type="compositionally biased region" description="Polar residues" evidence="2">
    <location>
        <begin position="184"/>
        <end position="193"/>
    </location>
</feature>
<reference evidence="3 4" key="1">
    <citation type="submission" date="2019-01" db="EMBL/GenBank/DDBJ databases">
        <title>Intercellular communication is required for trap formation in the nematode-trapping fungus Duddingtonia flagrans.</title>
        <authorList>
            <person name="Youssar L."/>
            <person name="Wernet V."/>
            <person name="Hensel N."/>
            <person name="Hildebrandt H.-G."/>
            <person name="Fischer R."/>
        </authorList>
    </citation>
    <scope>NUCLEOTIDE SEQUENCE [LARGE SCALE GENOMIC DNA]</scope>
    <source>
        <strain evidence="3 4">CBS H-5679</strain>
    </source>
</reference>
<dbReference type="RefSeq" id="XP_067492131.1">
    <property type="nucleotide sequence ID" value="XM_067634021.1"/>
</dbReference>
<keyword evidence="4" id="KW-1185">Reference proteome</keyword>
<gene>
    <name evidence="3" type="ORF">DFL_004855</name>
</gene>
<feature type="compositionally biased region" description="Low complexity" evidence="2">
    <location>
        <begin position="283"/>
        <end position="303"/>
    </location>
</feature>
<protein>
    <submittedName>
        <fullName evidence="3">Uncharacterized protein</fullName>
    </submittedName>
</protein>
<feature type="compositionally biased region" description="Polar residues" evidence="2">
    <location>
        <begin position="17"/>
        <end position="34"/>
    </location>
</feature>
<feature type="region of interest" description="Disordered" evidence="2">
    <location>
        <begin position="1401"/>
        <end position="1462"/>
    </location>
</feature>
<sequence length="1462" mass="157529">MAEHLTQDVDPRLAQSVVDSTTGADGVTTLSNTHGVEAAAVVPGEESNANEGAVSSNGVVIESNTPNDSSLKDKRDDSPAGASGTESIKSADKPTAQKVAPPRKPPAVKSMSLNKAFLSGNASAAPTQTGNGKLTLSLDKGSKGTTSGAAAASASAAKPRLVSKIGPSGSRIGGIGQLGGKGGTTPSVWNRNQPPAPVPAKEYTDEELSKVGIHMAERLHTEDSKEAKWADIDDEDDNWVPPDTIEWNDGTKVTLDAETPKPTTISAFEKQIGTAALKEQRASHASHSSPSMASASPSLPSKSLDPHAPRKHELIPSMPPSKTPWASVPSGQFPTPLPVAPPFQQYPGRPPPPNNRPMMINTRSPKEVAVDDFNRQSWRDRQSSQSPSALFNSETGHFDPIGEANRNREQARRNSRNEGPGVRPTSLLQRPGGKEHEHDMSFHHHTRFQRPDHDHFPAPGPGPMDTGRRRSGSIRSAGLSDASSNAWDNRHPPAGGNVVTISGSGAADSTSQRPNQGPLYVSPGGDPRLNRISAHGPQPAIPPADAAAPITAGQEAAAVVAEPGENPVEAQKRVMRDAREQARARRLAEEAAAEEEKKLRIQKKLAELDEKMKADAASKVEKGKDAEVPVVEGSSGVDVGGQAAAAAAGTSTEQSVKLGEPDAMHKPPALDGNNVNGFKPQVQPQTQGIPQTTTTATHPLSPIQQHNNSNNNASSQAHSLYPPPPPVPSQNTNLPPPPTTSSSTSIPPSSPSLPFSFQPPNSFQASPHHQHQYQASPNNFSQPSSSFNSSSHFHRYVEHPHPHPVTGHLQYPPGSSNSHSLPSRHYDNRSHHRPASEQGSFHHPSSSRFASHPPHLPLPHQQTSNGSSQTPYPPAVPHQISSHPSNSSHHHSHHPHPEFHEEMSQTSSPMANAYPAVKVGDQKTTPNPPPSASNQEKQQHPVEIPNDWKRNGVMKPSPWTPTAAETHVKSFSMFLPTNKDGQQPQGSQKATWGPNENKLDVSLGNSSHTSEERPTKAPESNTQDAEVKPAKATAEVTTVKPSEEKPIVSPPPVARNEVDVRAIAATIPDLREIARGPRGNDFVPGTRTTYKQLVWAVNMDSVSQGGDPRLDRGFDAFYAKEAKNMPTEVAPTTYNFSGSDEKSPKATTLPAGAIQAKKPTTDDERFDRVKSAIKGAAGGSWRDFHSLQDVDAAPRWREPTKTQNESRNWATWGKDAYNQRRDRAHREYEGSRAAWEKRQEAKKPQPQPRVSTPDTTLQVISKPAFQGATEGKPKVSLPRSVPQTAPAIVSQPELPNTLPTEEEFKEMAFQQEFGSTPTVCLPTTTRAFPGGVMNAPPANLAVTQRRGKDKYRLRDHEIRSQHIFGPDDAEDTVPNTIRVKLPGMAEAKTYPMPAGYEAKLKGQHRHQNRGQYREPRSNSGGQPGRSSNGSNRPRGPNQHGSRRNQNYNAPPRDHNGPHRTNA</sequence>
<dbReference type="VEuPathDB" id="FungiDB:DFL_004855"/>
<feature type="compositionally biased region" description="Basic and acidic residues" evidence="2">
    <location>
        <begin position="364"/>
        <end position="382"/>
    </location>
</feature>
<feature type="compositionally biased region" description="Polar residues" evidence="2">
    <location>
        <begin position="979"/>
        <end position="990"/>
    </location>
</feature>
<feature type="compositionally biased region" description="Polar residues" evidence="2">
    <location>
        <begin position="861"/>
        <end position="870"/>
    </location>
</feature>
<feature type="compositionally biased region" description="Basic and acidic residues" evidence="2">
    <location>
        <begin position="304"/>
        <end position="314"/>
    </location>
</feature>
<accession>A0A437A6C2</accession>
<feature type="compositionally biased region" description="Basic and acidic residues" evidence="2">
    <location>
        <begin position="432"/>
        <end position="442"/>
    </location>
</feature>
<evidence type="ECO:0000256" key="1">
    <source>
        <dbReference type="SAM" id="Coils"/>
    </source>
</evidence>
<dbReference type="GeneID" id="93587166"/>
<dbReference type="Proteomes" id="UP000283090">
    <property type="component" value="Unassembled WGS sequence"/>
</dbReference>
<keyword evidence="1" id="KW-0175">Coiled coil</keyword>
<feature type="region of interest" description="Disordered" evidence="2">
    <location>
        <begin position="1"/>
        <end position="203"/>
    </location>
</feature>
<feature type="compositionally biased region" description="Low complexity" evidence="2">
    <location>
        <begin position="776"/>
        <end position="791"/>
    </location>
</feature>
<feature type="compositionally biased region" description="Basic and acidic residues" evidence="2">
    <location>
        <begin position="1"/>
        <end position="11"/>
    </location>
</feature>
<dbReference type="OrthoDB" id="5416983at2759"/>
<organism evidence="3 4">
    <name type="scientific">Arthrobotrys flagrans</name>
    <name type="common">Nematode-trapping fungus</name>
    <name type="synonym">Trichothecium flagrans</name>
    <dbReference type="NCBI Taxonomy" id="97331"/>
    <lineage>
        <taxon>Eukaryota</taxon>
        <taxon>Fungi</taxon>
        <taxon>Dikarya</taxon>
        <taxon>Ascomycota</taxon>
        <taxon>Pezizomycotina</taxon>
        <taxon>Orbiliomycetes</taxon>
        <taxon>Orbiliales</taxon>
        <taxon>Orbiliaceae</taxon>
        <taxon>Arthrobotrys</taxon>
    </lineage>
</organism>
<dbReference type="EMBL" id="SAEB01000006">
    <property type="protein sequence ID" value="RVD86587.1"/>
    <property type="molecule type" value="Genomic_DNA"/>
</dbReference>
<feature type="region of interest" description="Disordered" evidence="2">
    <location>
        <begin position="612"/>
        <end position="1053"/>
    </location>
</feature>
<feature type="compositionally biased region" description="Basic and acidic residues" evidence="2">
    <location>
        <begin position="1217"/>
        <end position="1243"/>
    </location>
</feature>
<feature type="compositionally biased region" description="Low complexity" evidence="2">
    <location>
        <begin position="740"/>
        <end position="767"/>
    </location>
</feature>
<dbReference type="STRING" id="97331.A0A437A6C2"/>
<feature type="compositionally biased region" description="Gly residues" evidence="2">
    <location>
        <begin position="171"/>
        <end position="183"/>
    </location>
</feature>
<evidence type="ECO:0000313" key="4">
    <source>
        <dbReference type="Proteomes" id="UP000283090"/>
    </source>
</evidence>
<feature type="compositionally biased region" description="Basic and acidic residues" evidence="2">
    <location>
        <begin position="405"/>
        <end position="416"/>
    </location>
</feature>
<feature type="compositionally biased region" description="Basic and acidic residues" evidence="2">
    <location>
        <begin position="222"/>
        <end position="231"/>
    </location>
</feature>
<feature type="compositionally biased region" description="Pro residues" evidence="2">
    <location>
        <begin position="721"/>
        <end position="739"/>
    </location>
</feature>
<feature type="compositionally biased region" description="Polar residues" evidence="2">
    <location>
        <begin position="499"/>
        <end position="515"/>
    </location>
</feature>
<feature type="compositionally biased region" description="Low complexity" evidence="2">
    <location>
        <begin position="143"/>
        <end position="170"/>
    </location>
</feature>
<evidence type="ECO:0000256" key="2">
    <source>
        <dbReference type="SAM" id="MobiDB-lite"/>
    </source>
</evidence>
<name>A0A437A6C2_ARTFL</name>
<feature type="coiled-coil region" evidence="1">
    <location>
        <begin position="578"/>
        <end position="611"/>
    </location>
</feature>
<feature type="compositionally biased region" description="Polar residues" evidence="2">
    <location>
        <begin position="120"/>
        <end position="134"/>
    </location>
</feature>
<feature type="compositionally biased region" description="Polar residues" evidence="2">
    <location>
        <begin position="1417"/>
        <end position="1431"/>
    </location>
</feature>